<dbReference type="InterPro" id="IPR036390">
    <property type="entry name" value="WH_DNA-bd_sf"/>
</dbReference>
<keyword evidence="4" id="KW-0804">Transcription</keyword>
<dbReference type="PROSITE" id="PS50931">
    <property type="entry name" value="HTH_LYSR"/>
    <property type="match status" value="1"/>
</dbReference>
<evidence type="ECO:0000259" key="5">
    <source>
        <dbReference type="PROSITE" id="PS50931"/>
    </source>
</evidence>
<evidence type="ECO:0000256" key="2">
    <source>
        <dbReference type="ARBA" id="ARBA00023015"/>
    </source>
</evidence>
<evidence type="ECO:0000313" key="7">
    <source>
        <dbReference type="Proteomes" id="UP001595791"/>
    </source>
</evidence>
<dbReference type="SUPFAM" id="SSF46785">
    <property type="entry name" value="Winged helix' DNA-binding domain"/>
    <property type="match status" value="1"/>
</dbReference>
<evidence type="ECO:0000256" key="4">
    <source>
        <dbReference type="ARBA" id="ARBA00023163"/>
    </source>
</evidence>
<dbReference type="Gene3D" id="1.10.10.10">
    <property type="entry name" value="Winged helix-like DNA-binding domain superfamily/Winged helix DNA-binding domain"/>
    <property type="match status" value="1"/>
</dbReference>
<dbReference type="PRINTS" id="PR00039">
    <property type="entry name" value="HTHLYSR"/>
</dbReference>
<dbReference type="Gene3D" id="3.40.190.290">
    <property type="match status" value="1"/>
</dbReference>
<evidence type="ECO:0000256" key="1">
    <source>
        <dbReference type="ARBA" id="ARBA00009437"/>
    </source>
</evidence>
<dbReference type="RefSeq" id="WP_378165978.1">
    <property type="nucleotide sequence ID" value="NZ_JBHSBU010000001.1"/>
</dbReference>
<dbReference type="InterPro" id="IPR005119">
    <property type="entry name" value="LysR_subst-bd"/>
</dbReference>
<dbReference type="InterPro" id="IPR000847">
    <property type="entry name" value="LysR_HTH_N"/>
</dbReference>
<dbReference type="SUPFAM" id="SSF53850">
    <property type="entry name" value="Periplasmic binding protein-like II"/>
    <property type="match status" value="1"/>
</dbReference>
<dbReference type="InterPro" id="IPR036388">
    <property type="entry name" value="WH-like_DNA-bd_sf"/>
</dbReference>
<proteinExistence type="inferred from homology"/>
<dbReference type="CDD" id="cd08422">
    <property type="entry name" value="PBP2_CrgA_like"/>
    <property type="match status" value="1"/>
</dbReference>
<organism evidence="6 7">
    <name type="scientific">Chitinimonas lacunae</name>
    <dbReference type="NCBI Taxonomy" id="1963018"/>
    <lineage>
        <taxon>Bacteria</taxon>
        <taxon>Pseudomonadati</taxon>
        <taxon>Pseudomonadota</taxon>
        <taxon>Betaproteobacteria</taxon>
        <taxon>Neisseriales</taxon>
        <taxon>Chitinibacteraceae</taxon>
        <taxon>Chitinimonas</taxon>
    </lineage>
</organism>
<dbReference type="InterPro" id="IPR058163">
    <property type="entry name" value="LysR-type_TF_proteobact-type"/>
</dbReference>
<sequence>MLELDPMAIFAEVADCGSFTAAARRLGLPKSTVSQRVSQLEDRLGVRLLQRTTRRLGLTSAGQLYLGHCLRMLDAARAAEAAVSLLREAPAGRLRLTAPEASGTLLFPALLAVFCQQYPAVEIDLVVSDTQLDLVAERIDLAFRTGRLDDSSLICRRIGPVRRALVASPGYLDRCGRPEHPAHLPLHRCLLHHPLPQWPLGNLDPIEPPPALSSNSLAFLRQAALADAGIALLPVFTCRDDLAAGRLETVLPAFPPRPNDYFAIYPSRAHPTAALTAFLRFIDEQGLARQLAS</sequence>
<feature type="domain" description="HTH lysR-type" evidence="5">
    <location>
        <begin position="2"/>
        <end position="59"/>
    </location>
</feature>
<keyword evidence="2" id="KW-0805">Transcription regulation</keyword>
<accession>A0ABV8MUK4</accession>
<evidence type="ECO:0000313" key="6">
    <source>
        <dbReference type="EMBL" id="MFC4160778.1"/>
    </source>
</evidence>
<comment type="caution">
    <text evidence="6">The sequence shown here is derived from an EMBL/GenBank/DDBJ whole genome shotgun (WGS) entry which is preliminary data.</text>
</comment>
<keyword evidence="7" id="KW-1185">Reference proteome</keyword>
<dbReference type="PANTHER" id="PTHR30537:SF5">
    <property type="entry name" value="HTH-TYPE TRANSCRIPTIONAL ACTIVATOR TTDR-RELATED"/>
    <property type="match status" value="1"/>
</dbReference>
<dbReference type="Proteomes" id="UP001595791">
    <property type="component" value="Unassembled WGS sequence"/>
</dbReference>
<comment type="similarity">
    <text evidence="1">Belongs to the LysR transcriptional regulatory family.</text>
</comment>
<protein>
    <submittedName>
        <fullName evidence="6">LysR substrate-binding domain-containing protein</fullName>
    </submittedName>
</protein>
<reference evidence="7" key="1">
    <citation type="journal article" date="2019" name="Int. J. Syst. Evol. Microbiol.">
        <title>The Global Catalogue of Microorganisms (GCM) 10K type strain sequencing project: providing services to taxonomists for standard genome sequencing and annotation.</title>
        <authorList>
            <consortium name="The Broad Institute Genomics Platform"/>
            <consortium name="The Broad Institute Genome Sequencing Center for Infectious Disease"/>
            <person name="Wu L."/>
            <person name="Ma J."/>
        </authorList>
    </citation>
    <scope>NUCLEOTIDE SEQUENCE [LARGE SCALE GENOMIC DNA]</scope>
    <source>
        <strain evidence="7">LMG 29894</strain>
    </source>
</reference>
<dbReference type="Pfam" id="PF00126">
    <property type="entry name" value="HTH_1"/>
    <property type="match status" value="1"/>
</dbReference>
<keyword evidence="3" id="KW-0238">DNA-binding</keyword>
<evidence type="ECO:0000256" key="3">
    <source>
        <dbReference type="ARBA" id="ARBA00023125"/>
    </source>
</evidence>
<dbReference type="Pfam" id="PF03466">
    <property type="entry name" value="LysR_substrate"/>
    <property type="match status" value="1"/>
</dbReference>
<gene>
    <name evidence="6" type="ORF">ACFOW7_15665</name>
</gene>
<dbReference type="EMBL" id="JBHSBU010000001">
    <property type="protein sequence ID" value="MFC4160778.1"/>
    <property type="molecule type" value="Genomic_DNA"/>
</dbReference>
<name>A0ABV8MUK4_9NEIS</name>
<dbReference type="PANTHER" id="PTHR30537">
    <property type="entry name" value="HTH-TYPE TRANSCRIPTIONAL REGULATOR"/>
    <property type="match status" value="1"/>
</dbReference>